<dbReference type="PRINTS" id="PR00398">
    <property type="entry name" value="STRDHORMONER"/>
</dbReference>
<sequence>MSTTPCLFPLNLQEVKADLESAALQGESLWEKIIELSSAGIVLIVEFAKKIPGFLSLSTADQITLLRAACLEIMILRFSIRYDPDTDTMQFSNGMILSREQLQSGGLGPLTTTIFSFAAALKRMECDETEYAMLSSICLISGDRSGLQDTEKIEAMQEPLLEALKHYIRSRRPDQPHVFAKMLMKLTDLRSISVKGEKQLAPHGLDCLHDMLASPLSPQHSRRQQHRHHHHHHHQQQQQHLAWVSGRGGRVAETATSATLRSPTSSRHGQEGLAQRLSSSSPSPQLLSFSASSPPSSFSLPADRAYNGGRSRGLSRHHSGSTRGFGSGGRGSEGSGSNLLGPDLESVVPGDFISDSGNGLSSTRPPPAPHALSIDTSEGLSSLSPFDSNGRANKPSTVYLNRWETKQQQQQQQHPYQYSHQRLSLLSEVSRNNKPMGALEVIVKAVEQPTYDDIGSSTFTLPPRSPVDPHSTSGNLLSSPLGSTGFFSVGSLRHNKASSASSSASSSSSAAHFTASSANENLQRGSGSVFSTSSIPPPRTPPSSSSVISLLDAGGSAGSFLHSQFSSLPPSEPASLMYARRSDEFLSPTGLSSHAQHAPTSRDYQQQGISLSPSAASPNSLSPLATHPNFLSRGSLLNAPRVTPLSAEALSELRHQQQLQHQQQQQQLKHQQQQQQNLCEKNSSSNSIDFTGNYTIINNNNNSLLAPASLSKDICGDHGLKTAGSGGGGEVALGQGIPGDAAAMPMWVWELRESSGGSAIYRPDLVAASGRTTTSAGSAGNLLRHSVESSSSDEVLGVMTHASTGLPPVSGGATGRHPDFRDDGENKPTLSIGQLIGGAMKIEPGDWMDYPDQQ</sequence>
<dbReference type="GO" id="GO:0005667">
    <property type="term" value="C:transcription regulator complex"/>
    <property type="evidence" value="ECO:0007669"/>
    <property type="project" value="TreeGrafter"/>
</dbReference>
<dbReference type="GO" id="GO:0071376">
    <property type="term" value="P:cellular response to corticotropin-releasing hormone stimulus"/>
    <property type="evidence" value="ECO:0007669"/>
    <property type="project" value="TreeGrafter"/>
</dbReference>
<dbReference type="InterPro" id="IPR003078">
    <property type="entry name" value="Retinoic_acid_rcpt"/>
</dbReference>
<organism evidence="6 7">
    <name type="scientific">Elysia marginata</name>
    <dbReference type="NCBI Taxonomy" id="1093978"/>
    <lineage>
        <taxon>Eukaryota</taxon>
        <taxon>Metazoa</taxon>
        <taxon>Spiralia</taxon>
        <taxon>Lophotrochozoa</taxon>
        <taxon>Mollusca</taxon>
        <taxon>Gastropoda</taxon>
        <taxon>Heterobranchia</taxon>
        <taxon>Euthyneura</taxon>
        <taxon>Panpulmonata</taxon>
        <taxon>Sacoglossa</taxon>
        <taxon>Placobranchoidea</taxon>
        <taxon>Plakobranchidae</taxon>
        <taxon>Elysia</taxon>
    </lineage>
</organism>
<feature type="compositionally biased region" description="Basic residues" evidence="4">
    <location>
        <begin position="220"/>
        <end position="235"/>
    </location>
</feature>
<dbReference type="PRINTS" id="PR01292">
    <property type="entry name" value="RETNOICACIDR"/>
</dbReference>
<feature type="region of interest" description="Disordered" evidence="4">
    <location>
        <begin position="515"/>
        <end position="549"/>
    </location>
</feature>
<feature type="region of interest" description="Disordered" evidence="4">
    <location>
        <begin position="217"/>
        <end position="395"/>
    </location>
</feature>
<dbReference type="SUPFAM" id="SSF48508">
    <property type="entry name" value="Nuclear receptor ligand-binding domain"/>
    <property type="match status" value="1"/>
</dbReference>
<evidence type="ECO:0000313" key="7">
    <source>
        <dbReference type="Proteomes" id="UP000762676"/>
    </source>
</evidence>
<accession>A0AAV4GJL2</accession>
<dbReference type="PANTHER" id="PTHR24085">
    <property type="entry name" value="NUCLEAR HORMONE RECEPTOR"/>
    <property type="match status" value="1"/>
</dbReference>
<dbReference type="InterPro" id="IPR001723">
    <property type="entry name" value="Nuclear_hrmn_rcpt"/>
</dbReference>
<feature type="region of interest" description="Disordered" evidence="4">
    <location>
        <begin position="454"/>
        <end position="476"/>
    </location>
</feature>
<feature type="compositionally biased region" description="Low complexity" evidence="4">
    <location>
        <begin position="610"/>
        <end position="625"/>
    </location>
</feature>
<feature type="compositionally biased region" description="Low complexity" evidence="4">
    <location>
        <begin position="273"/>
        <end position="301"/>
    </location>
</feature>
<feature type="region of interest" description="Disordered" evidence="4">
    <location>
        <begin position="653"/>
        <end position="683"/>
    </location>
</feature>
<dbReference type="AlphaFoldDB" id="A0AAV4GJL2"/>
<dbReference type="SMART" id="SM00430">
    <property type="entry name" value="HOLI"/>
    <property type="match status" value="1"/>
</dbReference>
<dbReference type="Proteomes" id="UP000762676">
    <property type="component" value="Unassembled WGS sequence"/>
</dbReference>
<keyword evidence="7" id="KW-1185">Reference proteome</keyword>
<gene>
    <name evidence="6" type="ORF">ElyMa_000702500</name>
</gene>
<feature type="compositionally biased region" description="Polar residues" evidence="4">
    <location>
        <begin position="254"/>
        <end position="267"/>
    </location>
</feature>
<dbReference type="PROSITE" id="PS51843">
    <property type="entry name" value="NR_LBD"/>
    <property type="match status" value="1"/>
</dbReference>
<feature type="region of interest" description="Disordered" evidence="4">
    <location>
        <begin position="587"/>
        <end position="626"/>
    </location>
</feature>
<feature type="compositionally biased region" description="Polar residues" evidence="4">
    <location>
        <begin position="519"/>
        <end position="530"/>
    </location>
</feature>
<dbReference type="InterPro" id="IPR035500">
    <property type="entry name" value="NHR-like_dom_sf"/>
</dbReference>
<reference evidence="6 7" key="1">
    <citation type="journal article" date="2021" name="Elife">
        <title>Chloroplast acquisition without the gene transfer in kleptoplastic sea slugs, Plakobranchus ocellatus.</title>
        <authorList>
            <person name="Maeda T."/>
            <person name="Takahashi S."/>
            <person name="Yoshida T."/>
            <person name="Shimamura S."/>
            <person name="Takaki Y."/>
            <person name="Nagai Y."/>
            <person name="Toyoda A."/>
            <person name="Suzuki Y."/>
            <person name="Arimoto A."/>
            <person name="Ishii H."/>
            <person name="Satoh N."/>
            <person name="Nishiyama T."/>
            <person name="Hasebe M."/>
            <person name="Maruyama T."/>
            <person name="Minagawa J."/>
            <person name="Obokata J."/>
            <person name="Shigenobu S."/>
        </authorList>
    </citation>
    <scope>NUCLEOTIDE SEQUENCE [LARGE SCALE GENOMIC DNA]</scope>
</reference>
<comment type="caution">
    <text evidence="6">The sequence shown here is derived from an EMBL/GenBank/DDBJ whole genome shotgun (WGS) entry which is preliminary data.</text>
</comment>
<feature type="domain" description="NR LBD" evidence="5">
    <location>
        <begin position="1"/>
        <end position="222"/>
    </location>
</feature>
<keyword evidence="2" id="KW-0804">Transcription</keyword>
<evidence type="ECO:0000256" key="3">
    <source>
        <dbReference type="ARBA" id="ARBA00023170"/>
    </source>
</evidence>
<feature type="region of interest" description="Disordered" evidence="4">
    <location>
        <begin position="801"/>
        <end position="828"/>
    </location>
</feature>
<dbReference type="InterPro" id="IPR000536">
    <property type="entry name" value="Nucl_hrmn_rcpt_lig-bd"/>
</dbReference>
<evidence type="ECO:0000313" key="6">
    <source>
        <dbReference type="EMBL" id="GFR85669.1"/>
    </source>
</evidence>
<feature type="compositionally biased region" description="Polar residues" evidence="4">
    <location>
        <begin position="589"/>
        <end position="609"/>
    </location>
</feature>
<evidence type="ECO:0000256" key="2">
    <source>
        <dbReference type="ARBA" id="ARBA00023163"/>
    </source>
</evidence>
<protein>
    <submittedName>
        <fullName evidence="6">Retinoic acid receptor</fullName>
    </submittedName>
</protein>
<evidence type="ECO:0000256" key="1">
    <source>
        <dbReference type="ARBA" id="ARBA00023015"/>
    </source>
</evidence>
<dbReference type="PANTHER" id="PTHR24085:SF9">
    <property type="match status" value="1"/>
</dbReference>
<feature type="compositionally biased region" description="Basic and acidic residues" evidence="4">
    <location>
        <begin position="816"/>
        <end position="826"/>
    </location>
</feature>
<dbReference type="GO" id="GO:0035259">
    <property type="term" value="F:nuclear glucocorticoid receptor binding"/>
    <property type="evidence" value="ECO:0007669"/>
    <property type="project" value="TreeGrafter"/>
</dbReference>
<dbReference type="GO" id="GO:0000978">
    <property type="term" value="F:RNA polymerase II cis-regulatory region sequence-specific DNA binding"/>
    <property type="evidence" value="ECO:0007669"/>
    <property type="project" value="TreeGrafter"/>
</dbReference>
<dbReference type="Pfam" id="PF00104">
    <property type="entry name" value="Hormone_recep"/>
    <property type="match status" value="1"/>
</dbReference>
<feature type="compositionally biased region" description="Polar residues" evidence="4">
    <location>
        <begin position="374"/>
        <end position="395"/>
    </location>
</feature>
<dbReference type="GO" id="GO:0005634">
    <property type="term" value="C:nucleus"/>
    <property type="evidence" value="ECO:0007669"/>
    <property type="project" value="InterPro"/>
</dbReference>
<dbReference type="EMBL" id="BMAT01001442">
    <property type="protein sequence ID" value="GFR85669.1"/>
    <property type="molecule type" value="Genomic_DNA"/>
</dbReference>
<dbReference type="Gene3D" id="1.10.565.10">
    <property type="entry name" value="Retinoid X Receptor"/>
    <property type="match status" value="1"/>
</dbReference>
<feature type="compositionally biased region" description="Low complexity" evidence="4">
    <location>
        <begin position="656"/>
        <end position="676"/>
    </location>
</feature>
<evidence type="ECO:0000256" key="4">
    <source>
        <dbReference type="SAM" id="MobiDB-lite"/>
    </source>
</evidence>
<dbReference type="GO" id="GO:0048384">
    <property type="term" value="P:retinoic acid receptor signaling pathway"/>
    <property type="evidence" value="ECO:0007669"/>
    <property type="project" value="InterPro"/>
</dbReference>
<dbReference type="GO" id="GO:0004879">
    <property type="term" value="F:nuclear receptor activity"/>
    <property type="evidence" value="ECO:0007669"/>
    <property type="project" value="InterPro"/>
</dbReference>
<feature type="compositionally biased region" description="Gly residues" evidence="4">
    <location>
        <begin position="323"/>
        <end position="334"/>
    </location>
</feature>
<keyword evidence="3 6" id="KW-0675">Receptor</keyword>
<keyword evidence="1" id="KW-0805">Transcription regulation</keyword>
<proteinExistence type="predicted"/>
<evidence type="ECO:0000259" key="5">
    <source>
        <dbReference type="PROSITE" id="PS51843"/>
    </source>
</evidence>
<name>A0AAV4GJL2_9GAST</name>